<dbReference type="Proteomes" id="UP000762676">
    <property type="component" value="Unassembled WGS sequence"/>
</dbReference>
<comment type="caution">
    <text evidence="1">The sequence shown here is derived from an EMBL/GenBank/DDBJ whole genome shotgun (WGS) entry which is preliminary data.</text>
</comment>
<proteinExistence type="predicted"/>
<reference evidence="1 2" key="1">
    <citation type="journal article" date="2021" name="Elife">
        <title>Chloroplast acquisition without the gene transfer in kleptoplastic sea slugs, Plakobranchus ocellatus.</title>
        <authorList>
            <person name="Maeda T."/>
            <person name="Takahashi S."/>
            <person name="Yoshida T."/>
            <person name="Shimamura S."/>
            <person name="Takaki Y."/>
            <person name="Nagai Y."/>
            <person name="Toyoda A."/>
            <person name="Suzuki Y."/>
            <person name="Arimoto A."/>
            <person name="Ishii H."/>
            <person name="Satoh N."/>
            <person name="Nishiyama T."/>
            <person name="Hasebe M."/>
            <person name="Maruyama T."/>
            <person name="Minagawa J."/>
            <person name="Obokata J."/>
            <person name="Shigenobu S."/>
        </authorList>
    </citation>
    <scope>NUCLEOTIDE SEQUENCE [LARGE SCALE GENOMIC DNA]</scope>
</reference>
<evidence type="ECO:0000313" key="1">
    <source>
        <dbReference type="EMBL" id="GFR89717.1"/>
    </source>
</evidence>
<protein>
    <submittedName>
        <fullName evidence="1">Uncharacterized protein</fullName>
    </submittedName>
</protein>
<sequence>MIRSDNDKEDFKYRNKTASVPWSLRSRHADSAWTLHLLRLLHQRARIAEYNSEQVSAATTLDVPTLSDLATHAHQSDQVQYGHEVSQATQKTVLAHRLGVLAKRVARHKVGDEAQAKVVEAAEETMLEFTHCVGRSRFVQLLVTDLHVQKTKEDIVNSYEPFPINNGLQNDID</sequence>
<dbReference type="AlphaFoldDB" id="A0AAV4GWC9"/>
<organism evidence="1 2">
    <name type="scientific">Elysia marginata</name>
    <dbReference type="NCBI Taxonomy" id="1093978"/>
    <lineage>
        <taxon>Eukaryota</taxon>
        <taxon>Metazoa</taxon>
        <taxon>Spiralia</taxon>
        <taxon>Lophotrochozoa</taxon>
        <taxon>Mollusca</taxon>
        <taxon>Gastropoda</taxon>
        <taxon>Heterobranchia</taxon>
        <taxon>Euthyneura</taxon>
        <taxon>Panpulmonata</taxon>
        <taxon>Sacoglossa</taxon>
        <taxon>Placobranchoidea</taxon>
        <taxon>Plakobranchidae</taxon>
        <taxon>Elysia</taxon>
    </lineage>
</organism>
<gene>
    <name evidence="1" type="ORF">ElyMa_006131900</name>
</gene>
<evidence type="ECO:0000313" key="2">
    <source>
        <dbReference type="Proteomes" id="UP000762676"/>
    </source>
</evidence>
<dbReference type="EMBL" id="BMAT01012316">
    <property type="protein sequence ID" value="GFR89717.1"/>
    <property type="molecule type" value="Genomic_DNA"/>
</dbReference>
<keyword evidence="2" id="KW-1185">Reference proteome</keyword>
<accession>A0AAV4GWC9</accession>
<name>A0AAV4GWC9_9GAST</name>